<gene>
    <name evidence="7" type="ORF">J2Y69_002784</name>
</gene>
<accession>A0ABU1SFT7</accession>
<keyword evidence="5" id="KW-0449">Lipoprotein</keyword>
<dbReference type="RefSeq" id="WP_310021720.1">
    <property type="nucleotide sequence ID" value="NZ_JAVDUM010000012.1"/>
</dbReference>
<organism evidence="7 8">
    <name type="scientific">Microbacterium resistens</name>
    <dbReference type="NCBI Taxonomy" id="156977"/>
    <lineage>
        <taxon>Bacteria</taxon>
        <taxon>Bacillati</taxon>
        <taxon>Actinomycetota</taxon>
        <taxon>Actinomycetes</taxon>
        <taxon>Micrococcales</taxon>
        <taxon>Microbacteriaceae</taxon>
        <taxon>Microbacterium</taxon>
    </lineage>
</organism>
<keyword evidence="1" id="KW-1003">Cell membrane</keyword>
<comment type="caution">
    <text evidence="7">The sequence shown here is derived from an EMBL/GenBank/DDBJ whole genome shotgun (WGS) entry which is preliminary data.</text>
</comment>
<proteinExistence type="predicted"/>
<keyword evidence="3" id="KW-0472">Membrane</keyword>
<name>A0ABU1SFT7_9MICO</name>
<evidence type="ECO:0000313" key="8">
    <source>
        <dbReference type="Proteomes" id="UP001259347"/>
    </source>
</evidence>
<dbReference type="Proteomes" id="UP001259347">
    <property type="component" value="Unassembled WGS sequence"/>
</dbReference>
<sequence>MRTRTAAVALVAATALVLSGCAGGSSDAGGDRTITFMGWGSPQEVDVFKDMIGQFEDENPGVKVDYISVPATDFATKLQTMIASKKVPDVFYLAPENVMPYADSGIIADLSGFVADNEIFDEKNVWPNAIDMYRYDGKTPGKGAIYGLPKDIGPFALAYNKDLFAAAGITPPAPDTPWTWDEFVAAAKKLTTGEGADKVYGSAPYSLESAVWSNGADWLDADHTTVTVTDPAFVEALQWVADLGLKEGVVPSSEEESSLGSFQRFIDGKIGMMGIGPWSQGQLWDEAGFDWDIMPWPVSPKTKERATWYGGIGFAVAGASKHQDDASKLAAFLAVNQDAQRTNMEKGQAVPNLIDMAEKEYLAMDAAPANKEEFLRIIKDYGRRATQTYTYNSEWFTLFNSDVPSVMLGEKTAQEFTTAIAPEMQALLDEGISAQGK</sequence>
<feature type="signal peptide" evidence="6">
    <location>
        <begin position="1"/>
        <end position="24"/>
    </location>
</feature>
<evidence type="ECO:0000256" key="2">
    <source>
        <dbReference type="ARBA" id="ARBA00022729"/>
    </source>
</evidence>
<evidence type="ECO:0000256" key="6">
    <source>
        <dbReference type="SAM" id="SignalP"/>
    </source>
</evidence>
<keyword evidence="8" id="KW-1185">Reference proteome</keyword>
<dbReference type="PANTHER" id="PTHR43649:SF33">
    <property type="entry name" value="POLYGALACTURONAN_RHAMNOGALACTURONAN-BINDING PROTEIN YTCQ"/>
    <property type="match status" value="1"/>
</dbReference>
<keyword evidence="2 6" id="KW-0732">Signal</keyword>
<dbReference type="Pfam" id="PF01547">
    <property type="entry name" value="SBP_bac_1"/>
    <property type="match status" value="1"/>
</dbReference>
<keyword evidence="7" id="KW-0813">Transport</keyword>
<evidence type="ECO:0000256" key="1">
    <source>
        <dbReference type="ARBA" id="ARBA00022475"/>
    </source>
</evidence>
<feature type="chain" id="PRO_5045606844" evidence="6">
    <location>
        <begin position="25"/>
        <end position="437"/>
    </location>
</feature>
<keyword evidence="7" id="KW-0762">Sugar transport</keyword>
<evidence type="ECO:0000313" key="7">
    <source>
        <dbReference type="EMBL" id="MDR6868173.1"/>
    </source>
</evidence>
<dbReference type="Gene3D" id="3.40.190.10">
    <property type="entry name" value="Periplasmic binding protein-like II"/>
    <property type="match status" value="1"/>
</dbReference>
<keyword evidence="4" id="KW-0564">Palmitate</keyword>
<evidence type="ECO:0000256" key="5">
    <source>
        <dbReference type="ARBA" id="ARBA00023288"/>
    </source>
</evidence>
<dbReference type="InterPro" id="IPR050490">
    <property type="entry name" value="Bact_solute-bd_prot1"/>
</dbReference>
<dbReference type="SUPFAM" id="SSF53850">
    <property type="entry name" value="Periplasmic binding protein-like II"/>
    <property type="match status" value="1"/>
</dbReference>
<dbReference type="InterPro" id="IPR006059">
    <property type="entry name" value="SBP"/>
</dbReference>
<evidence type="ECO:0000256" key="4">
    <source>
        <dbReference type="ARBA" id="ARBA00023139"/>
    </source>
</evidence>
<evidence type="ECO:0000256" key="3">
    <source>
        <dbReference type="ARBA" id="ARBA00023136"/>
    </source>
</evidence>
<dbReference type="EMBL" id="JAVDUM010000012">
    <property type="protein sequence ID" value="MDR6868173.1"/>
    <property type="molecule type" value="Genomic_DNA"/>
</dbReference>
<dbReference type="PROSITE" id="PS51257">
    <property type="entry name" value="PROKAR_LIPOPROTEIN"/>
    <property type="match status" value="1"/>
</dbReference>
<dbReference type="CDD" id="cd13585">
    <property type="entry name" value="PBP2_TMBP_like"/>
    <property type="match status" value="1"/>
</dbReference>
<reference evidence="7 8" key="1">
    <citation type="submission" date="2023-07" db="EMBL/GenBank/DDBJ databases">
        <title>Sorghum-associated microbial communities from plants grown in Nebraska, USA.</title>
        <authorList>
            <person name="Schachtman D."/>
        </authorList>
    </citation>
    <scope>NUCLEOTIDE SEQUENCE [LARGE SCALE GENOMIC DNA]</scope>
    <source>
        <strain evidence="7 8">2980</strain>
    </source>
</reference>
<protein>
    <submittedName>
        <fullName evidence="7">Multiple sugar transport system substrate-binding protein</fullName>
    </submittedName>
</protein>
<dbReference type="PANTHER" id="PTHR43649">
    <property type="entry name" value="ARABINOSE-BINDING PROTEIN-RELATED"/>
    <property type="match status" value="1"/>
</dbReference>